<keyword evidence="16" id="KW-1185">Reference proteome</keyword>
<dbReference type="GO" id="GO:0006955">
    <property type="term" value="P:immune response"/>
    <property type="evidence" value="ECO:0007669"/>
    <property type="project" value="TreeGrafter"/>
</dbReference>
<evidence type="ECO:0000256" key="12">
    <source>
        <dbReference type="SAM" id="Phobius"/>
    </source>
</evidence>
<evidence type="ECO:0000313" key="15">
    <source>
        <dbReference type="Ensembl" id="ENSVURP00010007328.1"/>
    </source>
</evidence>
<evidence type="ECO:0000256" key="13">
    <source>
        <dbReference type="SAM" id="SignalP"/>
    </source>
</evidence>
<reference evidence="15" key="2">
    <citation type="submission" date="2025-08" db="UniProtKB">
        <authorList>
            <consortium name="Ensembl"/>
        </authorList>
    </citation>
    <scope>IDENTIFICATION</scope>
</reference>
<dbReference type="OMA" id="LPCQFTN"/>
<evidence type="ECO:0000259" key="14">
    <source>
        <dbReference type="PROSITE" id="PS50835"/>
    </source>
</evidence>
<dbReference type="PANTHER" id="PTHR25466">
    <property type="entry name" value="T-LYMPHOCYTE ACTIVATION ANTIGEN"/>
    <property type="match status" value="1"/>
</dbReference>
<name>A0A4X2K5S9_VOMUR</name>
<evidence type="ECO:0000256" key="8">
    <source>
        <dbReference type="ARBA" id="ARBA00023170"/>
    </source>
</evidence>
<evidence type="ECO:0000256" key="3">
    <source>
        <dbReference type="ARBA" id="ARBA00022692"/>
    </source>
</evidence>
<dbReference type="InterPro" id="IPR003006">
    <property type="entry name" value="Ig/MHC_CS"/>
</dbReference>
<dbReference type="GO" id="GO:0071222">
    <property type="term" value="P:cellular response to lipopolysaccharide"/>
    <property type="evidence" value="ECO:0007669"/>
    <property type="project" value="TreeGrafter"/>
</dbReference>
<organism evidence="15 16">
    <name type="scientific">Vombatus ursinus</name>
    <name type="common">Common wombat</name>
    <dbReference type="NCBI Taxonomy" id="29139"/>
    <lineage>
        <taxon>Eukaryota</taxon>
        <taxon>Metazoa</taxon>
        <taxon>Chordata</taxon>
        <taxon>Craniata</taxon>
        <taxon>Vertebrata</taxon>
        <taxon>Euteleostomi</taxon>
        <taxon>Mammalia</taxon>
        <taxon>Metatheria</taxon>
        <taxon>Diprotodontia</taxon>
        <taxon>Vombatidae</taxon>
        <taxon>Vombatus</taxon>
    </lineage>
</organism>
<dbReference type="GO" id="GO:0009897">
    <property type="term" value="C:external side of plasma membrane"/>
    <property type="evidence" value="ECO:0007669"/>
    <property type="project" value="TreeGrafter"/>
</dbReference>
<keyword evidence="2" id="KW-1003">Cell membrane</keyword>
<evidence type="ECO:0000256" key="10">
    <source>
        <dbReference type="ARBA" id="ARBA00023319"/>
    </source>
</evidence>
<feature type="chain" id="PRO_5021336365" description="Ig-like domain-containing protein" evidence="13">
    <location>
        <begin position="20"/>
        <end position="312"/>
    </location>
</feature>
<evidence type="ECO:0000256" key="7">
    <source>
        <dbReference type="ARBA" id="ARBA00023157"/>
    </source>
</evidence>
<keyword evidence="7" id="KW-1015">Disulfide bond</keyword>
<feature type="signal peptide" evidence="13">
    <location>
        <begin position="1"/>
        <end position="19"/>
    </location>
</feature>
<evidence type="ECO:0000256" key="2">
    <source>
        <dbReference type="ARBA" id="ARBA00022475"/>
    </source>
</evidence>
<feature type="compositionally biased region" description="Basic and acidic residues" evidence="11">
    <location>
        <begin position="281"/>
        <end position="297"/>
    </location>
</feature>
<keyword evidence="4 13" id="KW-0732">Signal</keyword>
<keyword evidence="6 12" id="KW-0472">Membrane</keyword>
<dbReference type="GO" id="GO:0042130">
    <property type="term" value="P:negative regulation of T cell proliferation"/>
    <property type="evidence" value="ECO:0007669"/>
    <property type="project" value="TreeGrafter"/>
</dbReference>
<evidence type="ECO:0000256" key="4">
    <source>
        <dbReference type="ARBA" id="ARBA00022729"/>
    </source>
</evidence>
<evidence type="ECO:0000256" key="1">
    <source>
        <dbReference type="ARBA" id="ARBA00004251"/>
    </source>
</evidence>
<dbReference type="PROSITE" id="PS50835">
    <property type="entry name" value="IG_LIKE"/>
    <property type="match status" value="2"/>
</dbReference>
<dbReference type="GO" id="GO:0031295">
    <property type="term" value="P:T cell costimulation"/>
    <property type="evidence" value="ECO:0007669"/>
    <property type="project" value="TreeGrafter"/>
</dbReference>
<reference evidence="15" key="3">
    <citation type="submission" date="2025-09" db="UniProtKB">
        <authorList>
            <consortium name="Ensembl"/>
        </authorList>
    </citation>
    <scope>IDENTIFICATION</scope>
</reference>
<dbReference type="PANTHER" id="PTHR25466:SF2">
    <property type="entry name" value="T-LYMPHOCYTE ACTIVATION ANTIGEN CD86"/>
    <property type="match status" value="1"/>
</dbReference>
<dbReference type="SMART" id="SM00409">
    <property type="entry name" value="IG"/>
    <property type="match status" value="1"/>
</dbReference>
<keyword evidence="5 12" id="KW-1133">Transmembrane helix</keyword>
<dbReference type="STRING" id="29139.ENSVURP00010007328"/>
<dbReference type="GO" id="GO:0007166">
    <property type="term" value="P:cell surface receptor signaling pathway"/>
    <property type="evidence" value="ECO:0007669"/>
    <property type="project" value="TreeGrafter"/>
</dbReference>
<dbReference type="InterPro" id="IPR036179">
    <property type="entry name" value="Ig-like_dom_sf"/>
</dbReference>
<accession>A0A4X2K5S9</accession>
<dbReference type="Proteomes" id="UP000314987">
    <property type="component" value="Unassembled WGS sequence"/>
</dbReference>
<dbReference type="GeneTree" id="ENSGT00940000161500"/>
<dbReference type="AlphaFoldDB" id="A0A4X2K5S9"/>
<dbReference type="GO" id="GO:0042102">
    <property type="term" value="P:positive regulation of T cell proliferation"/>
    <property type="evidence" value="ECO:0007669"/>
    <property type="project" value="TreeGrafter"/>
</dbReference>
<dbReference type="SUPFAM" id="SSF48726">
    <property type="entry name" value="Immunoglobulin"/>
    <property type="match status" value="2"/>
</dbReference>
<evidence type="ECO:0000256" key="5">
    <source>
        <dbReference type="ARBA" id="ARBA00022989"/>
    </source>
</evidence>
<evidence type="ECO:0000256" key="11">
    <source>
        <dbReference type="SAM" id="MobiDB-lite"/>
    </source>
</evidence>
<gene>
    <name evidence="15" type="primary">CD86</name>
</gene>
<protein>
    <recommendedName>
        <fullName evidence="14">Ig-like domain-containing protein</fullName>
    </recommendedName>
</protein>
<keyword evidence="9" id="KW-0325">Glycoprotein</keyword>
<dbReference type="InterPro" id="IPR007110">
    <property type="entry name" value="Ig-like_dom"/>
</dbReference>
<dbReference type="InterPro" id="IPR013783">
    <property type="entry name" value="Ig-like_fold"/>
</dbReference>
<feature type="domain" description="Ig-like" evidence="14">
    <location>
        <begin position="15"/>
        <end position="123"/>
    </location>
</feature>
<dbReference type="FunFam" id="2.60.40.10:FF:000582">
    <property type="entry name" value="T-lymphocyte activation antigen CD86"/>
    <property type="match status" value="1"/>
</dbReference>
<comment type="subcellular location">
    <subcellularLocation>
        <location evidence="1">Cell membrane</location>
        <topology evidence="1">Single-pass type I membrane protein</topology>
    </subcellularLocation>
</comment>
<sequence length="312" mass="35707">MIWKIFFFLTLLMLPGANATKSEIVALFNETADLPCGFKNPQNISLEELVTFWQGAKDDVLYELYRGREKQTHVHPNYIDRTKYNQTAWILHLLNVQIVDQGEYTCFVQHLGPRGLVIIHQLSFQLSVLAPFSQPEITRLDNRTAQIGDILNFSCSSKQGYPKPQEIYWIVEAENSTRYSGDIHLSQDDTNQLYKVTTALSLPITDSTIWINITCLLQTQGPVKLLTSETLNIQMKPYEEPDSNFMIPGLIIAVVTVVLLIILRVPNWGKCPPCCGKREATRVNTEDTDHPKEKDETLEPVNHQMCEKREDR</sequence>
<feature type="transmembrane region" description="Helical" evidence="12">
    <location>
        <begin position="245"/>
        <end position="263"/>
    </location>
</feature>
<dbReference type="CDD" id="cd16087">
    <property type="entry name" value="IgV_CD86"/>
    <property type="match status" value="1"/>
</dbReference>
<keyword evidence="10" id="KW-0393">Immunoglobulin domain</keyword>
<evidence type="ECO:0000256" key="6">
    <source>
        <dbReference type="ARBA" id="ARBA00023136"/>
    </source>
</evidence>
<feature type="region of interest" description="Disordered" evidence="11">
    <location>
        <begin position="281"/>
        <end position="312"/>
    </location>
</feature>
<dbReference type="InterPro" id="IPR037677">
    <property type="entry name" value="CD86_IgV"/>
</dbReference>
<dbReference type="InterPro" id="IPR051713">
    <property type="entry name" value="T-cell_Activation_Regulation"/>
</dbReference>
<proteinExistence type="predicted"/>
<feature type="domain" description="Ig-like" evidence="14">
    <location>
        <begin position="135"/>
        <end position="232"/>
    </location>
</feature>
<keyword evidence="3 12" id="KW-0812">Transmembrane</keyword>
<dbReference type="InterPro" id="IPR003599">
    <property type="entry name" value="Ig_sub"/>
</dbReference>
<dbReference type="Gene3D" id="2.60.40.10">
    <property type="entry name" value="Immunoglobulins"/>
    <property type="match status" value="2"/>
</dbReference>
<dbReference type="Ensembl" id="ENSVURT00010008284.1">
    <property type="protein sequence ID" value="ENSVURP00010007328.1"/>
    <property type="gene ID" value="ENSVURG00010005663.1"/>
</dbReference>
<evidence type="ECO:0000256" key="9">
    <source>
        <dbReference type="ARBA" id="ARBA00023180"/>
    </source>
</evidence>
<evidence type="ECO:0000313" key="16">
    <source>
        <dbReference type="Proteomes" id="UP000314987"/>
    </source>
</evidence>
<reference evidence="16" key="1">
    <citation type="submission" date="2018-12" db="EMBL/GenBank/DDBJ databases">
        <authorList>
            <person name="Yazar S."/>
        </authorList>
    </citation>
    <scope>NUCLEOTIDE SEQUENCE [LARGE SCALE GENOMIC DNA]</scope>
</reference>
<keyword evidence="8" id="KW-0675">Receptor</keyword>
<dbReference type="PROSITE" id="PS00290">
    <property type="entry name" value="IG_MHC"/>
    <property type="match status" value="1"/>
</dbReference>